<dbReference type="Gene3D" id="2.160.10.10">
    <property type="entry name" value="Hexapeptide repeat proteins"/>
    <property type="match status" value="1"/>
</dbReference>
<dbReference type="PROSITE" id="PS51186">
    <property type="entry name" value="GNAT"/>
    <property type="match status" value="1"/>
</dbReference>
<dbReference type="AlphaFoldDB" id="A0A2K9P1J5"/>
<dbReference type="GO" id="GO:0008870">
    <property type="term" value="F:galactoside O-acetyltransferase activity"/>
    <property type="evidence" value="ECO:0007669"/>
    <property type="project" value="TreeGrafter"/>
</dbReference>
<feature type="domain" description="N-acetyltransferase" evidence="5">
    <location>
        <begin position="1"/>
        <end position="137"/>
    </location>
</feature>
<accession>A0A2K9P1J5</accession>
<proteinExistence type="inferred from homology"/>
<dbReference type="OrthoDB" id="9801697at2"/>
<dbReference type="CDD" id="cd04301">
    <property type="entry name" value="NAT_SF"/>
    <property type="match status" value="1"/>
</dbReference>
<dbReference type="PANTHER" id="PTHR43017:SF1">
    <property type="entry name" value="ACETYLTRANSFERASE YJL218W-RELATED"/>
    <property type="match status" value="1"/>
</dbReference>
<dbReference type="Pfam" id="PF13508">
    <property type="entry name" value="Acetyltransf_7"/>
    <property type="match status" value="1"/>
</dbReference>
<dbReference type="InterPro" id="IPR039369">
    <property type="entry name" value="LacA-like"/>
</dbReference>
<evidence type="ECO:0000256" key="4">
    <source>
        <dbReference type="ARBA" id="ARBA00023315"/>
    </source>
</evidence>
<dbReference type="InterPro" id="IPR011004">
    <property type="entry name" value="Trimer_LpxA-like_sf"/>
</dbReference>
<dbReference type="Proteomes" id="UP000235589">
    <property type="component" value="Chromosome"/>
</dbReference>
<evidence type="ECO:0000313" key="7">
    <source>
        <dbReference type="Proteomes" id="UP000235589"/>
    </source>
</evidence>
<dbReference type="FunFam" id="2.160.10.10:FF:000025">
    <property type="entry name" value="Hexapeptide-repeat containing-acetyltransferase"/>
    <property type="match status" value="1"/>
</dbReference>
<dbReference type="InterPro" id="IPR000182">
    <property type="entry name" value="GNAT_dom"/>
</dbReference>
<gene>
    <name evidence="6" type="ORF">B9O19_00961</name>
</gene>
<dbReference type="EMBL" id="CP020991">
    <property type="protein sequence ID" value="AUO19132.1"/>
    <property type="molecule type" value="Genomic_DNA"/>
</dbReference>
<dbReference type="SUPFAM" id="SSF55729">
    <property type="entry name" value="Acyl-CoA N-acyltransferases (Nat)"/>
    <property type="match status" value="1"/>
</dbReference>
<dbReference type="SMART" id="SM01266">
    <property type="entry name" value="Mac"/>
    <property type="match status" value="1"/>
</dbReference>
<protein>
    <submittedName>
        <fullName evidence="6">Galactoside O-acetyltransferase</fullName>
    </submittedName>
</protein>
<reference evidence="6 7" key="1">
    <citation type="submission" date="2017-04" db="EMBL/GenBank/DDBJ databases">
        <title>Monoglobus pectinilyticus 14 draft genome.</title>
        <authorList>
            <person name="Kim C."/>
            <person name="Rosendale D.I."/>
            <person name="Kelly W.J."/>
            <person name="Tannock G.W."/>
            <person name="Patchett M.L."/>
            <person name="Jordens J.Z."/>
        </authorList>
    </citation>
    <scope>NUCLEOTIDE SEQUENCE [LARGE SCALE GENOMIC DNA]</scope>
    <source>
        <strain evidence="6 7">14</strain>
    </source>
</reference>
<keyword evidence="3" id="KW-0677">Repeat</keyword>
<evidence type="ECO:0000256" key="1">
    <source>
        <dbReference type="ARBA" id="ARBA00007274"/>
    </source>
</evidence>
<evidence type="ECO:0000256" key="2">
    <source>
        <dbReference type="ARBA" id="ARBA00022679"/>
    </source>
</evidence>
<organism evidence="6 7">
    <name type="scientific">Monoglobus pectinilyticus</name>
    <dbReference type="NCBI Taxonomy" id="1981510"/>
    <lineage>
        <taxon>Bacteria</taxon>
        <taxon>Bacillati</taxon>
        <taxon>Bacillota</taxon>
        <taxon>Clostridia</taxon>
        <taxon>Monoglobales</taxon>
        <taxon>Monoglobaceae</taxon>
        <taxon>Monoglobus</taxon>
    </lineage>
</organism>
<evidence type="ECO:0000256" key="3">
    <source>
        <dbReference type="ARBA" id="ARBA00022737"/>
    </source>
</evidence>
<name>A0A2K9P1J5_9FIRM</name>
<dbReference type="Pfam" id="PF00132">
    <property type="entry name" value="Hexapep"/>
    <property type="match status" value="1"/>
</dbReference>
<evidence type="ECO:0000259" key="5">
    <source>
        <dbReference type="PROSITE" id="PS51186"/>
    </source>
</evidence>
<comment type="similarity">
    <text evidence="1">Belongs to the transferase hexapeptide repeat family.</text>
</comment>
<dbReference type="Gene3D" id="3.40.630.30">
    <property type="match status" value="1"/>
</dbReference>
<dbReference type="InterPro" id="IPR001451">
    <property type="entry name" value="Hexapep"/>
</dbReference>
<dbReference type="KEGG" id="mpec:B9O19_00961"/>
<keyword evidence="2 6" id="KW-0808">Transferase</keyword>
<dbReference type="SUPFAM" id="SSF51161">
    <property type="entry name" value="Trimeric LpxA-like enzymes"/>
    <property type="match status" value="1"/>
</dbReference>
<evidence type="ECO:0000313" key="6">
    <source>
        <dbReference type="EMBL" id="AUO19132.1"/>
    </source>
</evidence>
<dbReference type="CDD" id="cd03357">
    <property type="entry name" value="LbH_MAT_GAT"/>
    <property type="match status" value="1"/>
</dbReference>
<dbReference type="Pfam" id="PF12464">
    <property type="entry name" value="Mac"/>
    <property type="match status" value="1"/>
</dbReference>
<dbReference type="InterPro" id="IPR024688">
    <property type="entry name" value="Mac_dom"/>
</dbReference>
<sequence>MKIIKVENNKKKYLDLLLLGDEQESMIDLYLDKGDMFVAADNGVKAECVVVKCEDRVYELKNIAVAPEFQRMGYGKKLVEYILSYYNDCDTMYVGTGDSEKTLNFYKACGFKESHRVKNFFVDNYDHPMFEDGKQLVDMIYLKKETTNMDKFKKILSGELYDPMDPEIAKEQFPKIDKIILEYNNTSINDTEKREKMLGEILGRAGKNCFILSPFSATWGCNTYVGDNFFANFNFTLLDDAEVHIGNNVKFGPNVTIVTAGHPIYPELREKGIEYNLPVRIGNNVWMGAGVIVLPGVTIGDNSVIGAGSVVTKDIPPNTVAVGSPCRVMREIGERDKKYYYKDMEIGSEWK</sequence>
<keyword evidence="4" id="KW-0012">Acyltransferase</keyword>
<dbReference type="PANTHER" id="PTHR43017">
    <property type="entry name" value="GALACTOSIDE O-ACETYLTRANSFERASE"/>
    <property type="match status" value="1"/>
</dbReference>
<dbReference type="InterPro" id="IPR016181">
    <property type="entry name" value="Acyl_CoA_acyltransferase"/>
</dbReference>
<keyword evidence="7" id="KW-1185">Reference proteome</keyword>